<keyword evidence="2" id="KW-0493">Microtubule</keyword>
<feature type="region of interest" description="Disordered" evidence="4">
    <location>
        <begin position="424"/>
        <end position="456"/>
    </location>
</feature>
<dbReference type="PANTHER" id="PTHR33403:SF31">
    <property type="entry name" value="PROTEIN SPIRAL1-LIKE 1"/>
    <property type="match status" value="1"/>
</dbReference>
<dbReference type="GO" id="GO:0003676">
    <property type="term" value="F:nucleic acid binding"/>
    <property type="evidence" value="ECO:0007669"/>
    <property type="project" value="InterPro"/>
</dbReference>
<keyword evidence="3" id="KW-0862">Zinc</keyword>
<dbReference type="Gene3D" id="3.40.50.1820">
    <property type="entry name" value="alpha/beta hydrolase"/>
    <property type="match status" value="1"/>
</dbReference>
<evidence type="ECO:0000256" key="3">
    <source>
        <dbReference type="PROSITE-ProRule" id="PRU00047"/>
    </source>
</evidence>
<dbReference type="InterPro" id="IPR039613">
    <property type="entry name" value="SPR1/2/3/4/5"/>
</dbReference>
<evidence type="ECO:0000256" key="1">
    <source>
        <dbReference type="ARBA" id="ARBA00009656"/>
    </source>
</evidence>
<dbReference type="PROSITE" id="PS50158">
    <property type="entry name" value="ZF_CCHC"/>
    <property type="match status" value="1"/>
</dbReference>
<protein>
    <recommendedName>
        <fullName evidence="5">CCHC-type domain-containing protein</fullName>
    </recommendedName>
</protein>
<sequence>MKSEELALLCGALSIQEKERPVETLDAKLKAKGEQLLSLCLVGKVLSNKLINKEALINVLSNLWRAKEGVEFEDLEGNLFACHFKSLEDKKYIQSGGPWTFDRAIIALEEPSGTGEVASMKFNRVEFWVRIHNLPLLCLTEDIGNFLGSMIGEVMDVDLLTAKNIGEKFVRVRVVVDIAEPLKRSLRVDLLGNGAITTMLLRYERLQDFCFKCSMLGHSLRDCPDYGDGKEVITEAQLRLNVWLRSESPPKRFNNRNASAGRRSWGNQSGNPYFSAGRGNWRGGAFWNNPEEAGPERNSGSRSWRKDSLSQLKRQVGTSGSIEPINNSTGKGSAFKEASGKPLTGEGSGDGRESTAEMSPLAKRMSINEGKRVEKLPAKIIHPMEVDKSVDRVIEGGASVGPKQNNRPEELVFSEAQPQKALIPDQPPQLLEGPINSSSPQNLEGPMGKKTPTGVKWKRAARDIKRNQMCSDLGETTKLGKRVSSGREILSISEGKKAKISELVRDETVSLVEVKVKLSQENRELRVVEDLLVGDNNVQAEVQGMVLQPEMVTSAEDVALASVSMRTTPFAPVLEKLSLTDKNYGSIPRFYVKTLEDFAIPVSVQEAMINSNPPQQTKDLDFLVLEVIESMGRGVSAGGGQSSLGYLFGSGEAPKPASNAGQAVNDVAPSKPAAAAAPAASPAAAPAPSQPADIAKQVPAGINSTSTNNYMRADGQNTGNFITDRPSTKVHAAPGGGSSLGYLFGGGSN</sequence>
<dbReference type="SUPFAM" id="SSF57756">
    <property type="entry name" value="Retrovirus zinc finger-like domains"/>
    <property type="match status" value="1"/>
</dbReference>
<dbReference type="Proteomes" id="UP001168877">
    <property type="component" value="Unassembled WGS sequence"/>
</dbReference>
<dbReference type="GO" id="GO:0010005">
    <property type="term" value="C:cortical microtubule, transverse to long axis"/>
    <property type="evidence" value="ECO:0007669"/>
    <property type="project" value="TreeGrafter"/>
</dbReference>
<reference evidence="6" key="1">
    <citation type="journal article" date="2022" name="Plant J.">
        <title>Strategies of tolerance reflected in two North American maple genomes.</title>
        <authorList>
            <person name="McEvoy S.L."/>
            <person name="Sezen U.U."/>
            <person name="Trouern-Trend A."/>
            <person name="McMahon S.M."/>
            <person name="Schaberg P.G."/>
            <person name="Yang J."/>
            <person name="Wegrzyn J.L."/>
            <person name="Swenson N.G."/>
        </authorList>
    </citation>
    <scope>NUCLEOTIDE SEQUENCE</scope>
    <source>
        <strain evidence="6">NS2018</strain>
    </source>
</reference>
<feature type="domain" description="CCHC-type" evidence="5">
    <location>
        <begin position="210"/>
        <end position="225"/>
    </location>
</feature>
<dbReference type="InterPro" id="IPR025558">
    <property type="entry name" value="DUF4283"/>
</dbReference>
<dbReference type="EMBL" id="JAUESC010000387">
    <property type="protein sequence ID" value="KAK0573135.1"/>
    <property type="molecule type" value="Genomic_DNA"/>
</dbReference>
<name>A0AA39RGX1_ACESA</name>
<comment type="similarity">
    <text evidence="1">Belongs to the SPIRAL1 family.</text>
</comment>
<dbReference type="GO" id="GO:0043622">
    <property type="term" value="P:cortical microtubule organization"/>
    <property type="evidence" value="ECO:0007669"/>
    <property type="project" value="InterPro"/>
</dbReference>
<dbReference type="InterPro" id="IPR029058">
    <property type="entry name" value="AB_hydrolase_fold"/>
</dbReference>
<dbReference type="InterPro" id="IPR001878">
    <property type="entry name" value="Znf_CCHC"/>
</dbReference>
<comment type="caution">
    <text evidence="6">The sequence shown here is derived from an EMBL/GenBank/DDBJ whole genome shotgun (WGS) entry which is preliminary data.</text>
</comment>
<reference evidence="6" key="2">
    <citation type="submission" date="2023-06" db="EMBL/GenBank/DDBJ databases">
        <authorList>
            <person name="Swenson N.G."/>
            <person name="Wegrzyn J.L."/>
            <person name="Mcevoy S.L."/>
        </authorList>
    </citation>
    <scope>NUCLEOTIDE SEQUENCE</scope>
    <source>
        <strain evidence="6">NS2018</strain>
        <tissue evidence="6">Leaf</tissue>
    </source>
</reference>
<keyword evidence="3" id="KW-0479">Metal-binding</keyword>
<dbReference type="PANTHER" id="PTHR33403">
    <property type="entry name" value="SPR1"/>
    <property type="match status" value="1"/>
</dbReference>
<evidence type="ECO:0000313" key="6">
    <source>
        <dbReference type="EMBL" id="KAK0573135.1"/>
    </source>
</evidence>
<feature type="compositionally biased region" description="Polar residues" evidence="4">
    <location>
        <begin position="309"/>
        <end position="331"/>
    </location>
</feature>
<dbReference type="AlphaFoldDB" id="A0AA39RGX1"/>
<dbReference type="GO" id="GO:0008270">
    <property type="term" value="F:zinc ion binding"/>
    <property type="evidence" value="ECO:0007669"/>
    <property type="project" value="UniProtKB-KW"/>
</dbReference>
<feature type="region of interest" description="Disordered" evidence="4">
    <location>
        <begin position="285"/>
        <end position="368"/>
    </location>
</feature>
<evidence type="ECO:0000313" key="7">
    <source>
        <dbReference type="Proteomes" id="UP001168877"/>
    </source>
</evidence>
<feature type="region of interest" description="Disordered" evidence="4">
    <location>
        <begin position="251"/>
        <end position="271"/>
    </location>
</feature>
<dbReference type="Pfam" id="PF14392">
    <property type="entry name" value="zf-CCHC_4"/>
    <property type="match status" value="1"/>
</dbReference>
<dbReference type="Pfam" id="PF14111">
    <property type="entry name" value="DUF4283"/>
    <property type="match status" value="1"/>
</dbReference>
<evidence type="ECO:0000256" key="4">
    <source>
        <dbReference type="SAM" id="MobiDB-lite"/>
    </source>
</evidence>
<evidence type="ECO:0000256" key="2">
    <source>
        <dbReference type="ARBA" id="ARBA00022701"/>
    </source>
</evidence>
<keyword evidence="3" id="KW-0863">Zinc-finger</keyword>
<dbReference type="InterPro" id="IPR025836">
    <property type="entry name" value="Zn_knuckle_CX2CX4HX4C"/>
</dbReference>
<gene>
    <name evidence="6" type="ORF">LWI29_003427</name>
</gene>
<keyword evidence="7" id="KW-1185">Reference proteome</keyword>
<dbReference type="InterPro" id="IPR036875">
    <property type="entry name" value="Znf_CCHC_sf"/>
</dbReference>
<proteinExistence type="inferred from homology"/>
<evidence type="ECO:0000259" key="5">
    <source>
        <dbReference type="PROSITE" id="PS50158"/>
    </source>
</evidence>
<accession>A0AA39RGX1</accession>
<organism evidence="6 7">
    <name type="scientific">Acer saccharum</name>
    <name type="common">Sugar maple</name>
    <dbReference type="NCBI Taxonomy" id="4024"/>
    <lineage>
        <taxon>Eukaryota</taxon>
        <taxon>Viridiplantae</taxon>
        <taxon>Streptophyta</taxon>
        <taxon>Embryophyta</taxon>
        <taxon>Tracheophyta</taxon>
        <taxon>Spermatophyta</taxon>
        <taxon>Magnoliopsida</taxon>
        <taxon>eudicotyledons</taxon>
        <taxon>Gunneridae</taxon>
        <taxon>Pentapetalae</taxon>
        <taxon>rosids</taxon>
        <taxon>malvids</taxon>
        <taxon>Sapindales</taxon>
        <taxon>Sapindaceae</taxon>
        <taxon>Hippocastanoideae</taxon>
        <taxon>Acereae</taxon>
        <taxon>Acer</taxon>
    </lineage>
</organism>